<dbReference type="EMBL" id="CAUYUJ010022408">
    <property type="protein sequence ID" value="CAK0910509.1"/>
    <property type="molecule type" value="Genomic_DNA"/>
</dbReference>
<keyword evidence="4" id="KW-1185">Reference proteome</keyword>
<evidence type="ECO:0008006" key="5">
    <source>
        <dbReference type="Google" id="ProtNLM"/>
    </source>
</evidence>
<sequence>GPAEEDSDLQVADACALLWACCLAGAAGACLSALLYVHAPLATQNATTIEDNYDNMPNPFDQGDSLGNCAQVFGELGADWLLPVRPRRPLSDGVSFARFGEVFQRPDGAAPPSGPPQGPPLDPGEADRLWRRRYGVRQGHQRGADRAE</sequence>
<keyword evidence="2" id="KW-0472">Membrane</keyword>
<organism evidence="3 4">
    <name type="scientific">Prorocentrum cordatum</name>
    <dbReference type="NCBI Taxonomy" id="2364126"/>
    <lineage>
        <taxon>Eukaryota</taxon>
        <taxon>Sar</taxon>
        <taxon>Alveolata</taxon>
        <taxon>Dinophyceae</taxon>
        <taxon>Prorocentrales</taxon>
        <taxon>Prorocentraceae</taxon>
        <taxon>Prorocentrum</taxon>
    </lineage>
</organism>
<feature type="non-terminal residue" evidence="3">
    <location>
        <position position="148"/>
    </location>
</feature>
<feature type="transmembrane region" description="Helical" evidence="2">
    <location>
        <begin position="16"/>
        <end position="37"/>
    </location>
</feature>
<accession>A0ABN9YCK9</accession>
<feature type="non-terminal residue" evidence="3">
    <location>
        <position position="1"/>
    </location>
</feature>
<evidence type="ECO:0000256" key="1">
    <source>
        <dbReference type="SAM" id="MobiDB-lite"/>
    </source>
</evidence>
<proteinExistence type="predicted"/>
<evidence type="ECO:0000313" key="4">
    <source>
        <dbReference type="Proteomes" id="UP001189429"/>
    </source>
</evidence>
<protein>
    <recommendedName>
        <fullName evidence="5">Palmitoyltransferase</fullName>
    </recommendedName>
</protein>
<keyword evidence="2" id="KW-0812">Transmembrane</keyword>
<dbReference type="Proteomes" id="UP001189429">
    <property type="component" value="Unassembled WGS sequence"/>
</dbReference>
<gene>
    <name evidence="3" type="ORF">PCOR1329_LOCUS84672</name>
</gene>
<name>A0ABN9YCK9_9DINO</name>
<feature type="region of interest" description="Disordered" evidence="1">
    <location>
        <begin position="104"/>
        <end position="148"/>
    </location>
</feature>
<feature type="compositionally biased region" description="Pro residues" evidence="1">
    <location>
        <begin position="112"/>
        <end position="122"/>
    </location>
</feature>
<keyword evidence="2" id="KW-1133">Transmembrane helix</keyword>
<comment type="caution">
    <text evidence="3">The sequence shown here is derived from an EMBL/GenBank/DDBJ whole genome shotgun (WGS) entry which is preliminary data.</text>
</comment>
<evidence type="ECO:0000256" key="2">
    <source>
        <dbReference type="SAM" id="Phobius"/>
    </source>
</evidence>
<evidence type="ECO:0000313" key="3">
    <source>
        <dbReference type="EMBL" id="CAK0910509.1"/>
    </source>
</evidence>
<reference evidence="3" key="1">
    <citation type="submission" date="2023-10" db="EMBL/GenBank/DDBJ databases">
        <authorList>
            <person name="Chen Y."/>
            <person name="Shah S."/>
            <person name="Dougan E. K."/>
            <person name="Thang M."/>
            <person name="Chan C."/>
        </authorList>
    </citation>
    <scope>NUCLEOTIDE SEQUENCE [LARGE SCALE GENOMIC DNA]</scope>
</reference>